<dbReference type="AlphaFoldDB" id="A0AAV1XC28"/>
<sequence>MAIYAVLRRASSTILPLARATSFASPLASRSTPNTVIFFQNLPQLSHQSLEKC</sequence>
<dbReference type="EMBL" id="CAXHTB010000013">
    <property type="protein sequence ID" value="CAL0318492.1"/>
    <property type="molecule type" value="Genomic_DNA"/>
</dbReference>
<evidence type="ECO:0000313" key="1">
    <source>
        <dbReference type="EMBL" id="CAL0318492.1"/>
    </source>
</evidence>
<organism evidence="1 2">
    <name type="scientific">Lupinus luteus</name>
    <name type="common">European yellow lupine</name>
    <dbReference type="NCBI Taxonomy" id="3873"/>
    <lineage>
        <taxon>Eukaryota</taxon>
        <taxon>Viridiplantae</taxon>
        <taxon>Streptophyta</taxon>
        <taxon>Embryophyta</taxon>
        <taxon>Tracheophyta</taxon>
        <taxon>Spermatophyta</taxon>
        <taxon>Magnoliopsida</taxon>
        <taxon>eudicotyledons</taxon>
        <taxon>Gunneridae</taxon>
        <taxon>Pentapetalae</taxon>
        <taxon>rosids</taxon>
        <taxon>fabids</taxon>
        <taxon>Fabales</taxon>
        <taxon>Fabaceae</taxon>
        <taxon>Papilionoideae</taxon>
        <taxon>50 kb inversion clade</taxon>
        <taxon>genistoids sensu lato</taxon>
        <taxon>core genistoids</taxon>
        <taxon>Genisteae</taxon>
        <taxon>Lupinus</taxon>
    </lineage>
</organism>
<dbReference type="Proteomes" id="UP001497480">
    <property type="component" value="Unassembled WGS sequence"/>
</dbReference>
<accession>A0AAV1XC28</accession>
<name>A0AAV1XC28_LUPLU</name>
<keyword evidence="2" id="KW-1185">Reference proteome</keyword>
<evidence type="ECO:0000313" key="2">
    <source>
        <dbReference type="Proteomes" id="UP001497480"/>
    </source>
</evidence>
<reference evidence="1 2" key="1">
    <citation type="submission" date="2024-03" db="EMBL/GenBank/DDBJ databases">
        <authorList>
            <person name="Martinez-Hernandez J."/>
        </authorList>
    </citation>
    <scope>NUCLEOTIDE SEQUENCE [LARGE SCALE GENOMIC DNA]</scope>
</reference>
<comment type="caution">
    <text evidence="1">The sequence shown here is derived from an EMBL/GenBank/DDBJ whole genome shotgun (WGS) entry which is preliminary data.</text>
</comment>
<proteinExistence type="predicted"/>
<protein>
    <submittedName>
        <fullName evidence="1">Uncharacterized protein</fullName>
    </submittedName>
</protein>
<gene>
    <name evidence="1" type="ORF">LLUT_LOCUS19552</name>
</gene>